<evidence type="ECO:0000313" key="1">
    <source>
        <dbReference type="EMBL" id="MBQ0957748.1"/>
    </source>
</evidence>
<dbReference type="EMBL" id="JAGQDE010000001">
    <property type="protein sequence ID" value="MBQ0957748.1"/>
    <property type="molecule type" value="Genomic_DNA"/>
</dbReference>
<comment type="caution">
    <text evidence="1">The sequence shown here is derived from an EMBL/GenBank/DDBJ whole genome shotgun (WGS) entry which is preliminary data.</text>
</comment>
<proteinExistence type="predicted"/>
<organism evidence="1 2">
    <name type="scientific">Ideonella aquatica</name>
    <dbReference type="NCBI Taxonomy" id="2824119"/>
    <lineage>
        <taxon>Bacteria</taxon>
        <taxon>Pseudomonadati</taxon>
        <taxon>Pseudomonadota</taxon>
        <taxon>Betaproteobacteria</taxon>
        <taxon>Burkholderiales</taxon>
        <taxon>Sphaerotilaceae</taxon>
        <taxon>Ideonella</taxon>
    </lineage>
</organism>
<dbReference type="InterPro" id="IPR022172">
    <property type="entry name" value="DUF3703"/>
</dbReference>
<gene>
    <name evidence="1" type="ORF">KAK06_02150</name>
</gene>
<evidence type="ECO:0000313" key="2">
    <source>
        <dbReference type="Proteomes" id="UP000678374"/>
    </source>
</evidence>
<protein>
    <submittedName>
        <fullName evidence="1">DUF3703 domain-containing protein</fullName>
    </submittedName>
</protein>
<reference evidence="1" key="1">
    <citation type="submission" date="2021-04" db="EMBL/GenBank/DDBJ databases">
        <title>The genome sequence of Ideonella sp. 4Y11.</title>
        <authorList>
            <person name="Liu Y."/>
        </authorList>
    </citation>
    <scope>NUCLEOTIDE SEQUENCE</scope>
    <source>
        <strain evidence="1">4Y11</strain>
    </source>
</reference>
<dbReference type="AlphaFoldDB" id="A0A941BIE2"/>
<name>A0A941BIE2_9BURK</name>
<keyword evidence="2" id="KW-1185">Reference proteome</keyword>
<dbReference type="Pfam" id="PF12487">
    <property type="entry name" value="DUF3703"/>
    <property type="match status" value="1"/>
</dbReference>
<dbReference type="Proteomes" id="UP000678374">
    <property type="component" value="Unassembled WGS sequence"/>
</dbReference>
<accession>A0A941BIE2</accession>
<sequence>MTPGSQRAMAFAAAMAEARHHLAAAQPMAAMPLLQRAHVLGQRDIGLHLRVHLLMLRAAWALRDGRELRGQLLRLVLTPIGHLSGRLPLGNIGTSDVSPFEPMALPPDMAHLLHDDKP</sequence>